<dbReference type="GO" id="GO:0004519">
    <property type="term" value="F:endonuclease activity"/>
    <property type="evidence" value="ECO:0007669"/>
    <property type="project" value="UniProtKB-KW"/>
</dbReference>
<sequence length="70" mass="7229">MGLAIAVAICGTPVAPARRALDHDHDPASRLVRGWLCTHCNMLEGTGSSPCSATLQVSRNNPGQVPPGVP</sequence>
<protein>
    <submittedName>
        <fullName evidence="2">Endonuclease domain-containing protein</fullName>
    </submittedName>
</protein>
<evidence type="ECO:0000256" key="1">
    <source>
        <dbReference type="SAM" id="MobiDB-lite"/>
    </source>
</evidence>
<feature type="compositionally biased region" description="Polar residues" evidence="1">
    <location>
        <begin position="51"/>
        <end position="63"/>
    </location>
</feature>
<keyword evidence="2" id="KW-0378">Hydrolase</keyword>
<reference evidence="2 3" key="1">
    <citation type="submission" date="2024-10" db="EMBL/GenBank/DDBJ databases">
        <title>The Natural Products Discovery Center: Release of the First 8490 Sequenced Strains for Exploring Actinobacteria Biosynthetic Diversity.</title>
        <authorList>
            <person name="Kalkreuter E."/>
            <person name="Kautsar S.A."/>
            <person name="Yang D."/>
            <person name="Bader C.D."/>
            <person name="Teijaro C.N."/>
            <person name="Fluegel L."/>
            <person name="Davis C.M."/>
            <person name="Simpson J.R."/>
            <person name="Lauterbach L."/>
            <person name="Steele A.D."/>
            <person name="Gui C."/>
            <person name="Meng S."/>
            <person name="Li G."/>
            <person name="Viehrig K."/>
            <person name="Ye F."/>
            <person name="Su P."/>
            <person name="Kiefer A.F."/>
            <person name="Nichols A."/>
            <person name="Cepeda A.J."/>
            <person name="Yan W."/>
            <person name="Fan B."/>
            <person name="Jiang Y."/>
            <person name="Adhikari A."/>
            <person name="Zheng C.-J."/>
            <person name="Schuster L."/>
            <person name="Cowan T.M."/>
            <person name="Smanski M.J."/>
            <person name="Chevrette M.G."/>
            <person name="De Carvalho L.P.S."/>
            <person name="Shen B."/>
        </authorList>
    </citation>
    <scope>NUCLEOTIDE SEQUENCE [LARGE SCALE GENOMIC DNA]</scope>
    <source>
        <strain evidence="2 3">NPDC013366</strain>
    </source>
</reference>
<dbReference type="InterPro" id="IPR004211">
    <property type="entry name" value="Endonuclease_7"/>
</dbReference>
<dbReference type="Pfam" id="PF02945">
    <property type="entry name" value="Endonuclease_7"/>
    <property type="match status" value="1"/>
</dbReference>
<evidence type="ECO:0000313" key="2">
    <source>
        <dbReference type="EMBL" id="MFF9884209.1"/>
    </source>
</evidence>
<dbReference type="EMBL" id="JBICBM010000010">
    <property type="protein sequence ID" value="MFF9884209.1"/>
    <property type="molecule type" value="Genomic_DNA"/>
</dbReference>
<keyword evidence="2" id="KW-0255">Endonuclease</keyword>
<dbReference type="Proteomes" id="UP001603418">
    <property type="component" value="Unassembled WGS sequence"/>
</dbReference>
<dbReference type="InterPro" id="IPR038563">
    <property type="entry name" value="Endonuclease_7_sf"/>
</dbReference>
<dbReference type="SUPFAM" id="SSF54060">
    <property type="entry name" value="His-Me finger endonucleases"/>
    <property type="match status" value="1"/>
</dbReference>
<evidence type="ECO:0000313" key="3">
    <source>
        <dbReference type="Proteomes" id="UP001603418"/>
    </source>
</evidence>
<accession>A0ABW6YZ89</accession>
<proteinExistence type="predicted"/>
<feature type="region of interest" description="Disordered" evidence="1">
    <location>
        <begin position="51"/>
        <end position="70"/>
    </location>
</feature>
<dbReference type="Gene3D" id="3.40.1800.10">
    <property type="entry name" value="His-Me finger endonucleases"/>
    <property type="match status" value="1"/>
</dbReference>
<comment type="caution">
    <text evidence="2">The sequence shown here is derived from an EMBL/GenBank/DDBJ whole genome shotgun (WGS) entry which is preliminary data.</text>
</comment>
<name>A0ABW6YZ89_9ACTN</name>
<dbReference type="RefSeq" id="WP_167513318.1">
    <property type="nucleotide sequence ID" value="NZ_JBEYZS010000012.1"/>
</dbReference>
<keyword evidence="3" id="KW-1185">Reference proteome</keyword>
<organism evidence="2 3">
    <name type="scientific">Streptomyces eurythermus</name>
    <dbReference type="NCBI Taxonomy" id="42237"/>
    <lineage>
        <taxon>Bacteria</taxon>
        <taxon>Bacillati</taxon>
        <taxon>Actinomycetota</taxon>
        <taxon>Actinomycetes</taxon>
        <taxon>Kitasatosporales</taxon>
        <taxon>Streptomycetaceae</taxon>
        <taxon>Streptomyces</taxon>
    </lineage>
</organism>
<keyword evidence="2" id="KW-0540">Nuclease</keyword>
<dbReference type="InterPro" id="IPR044925">
    <property type="entry name" value="His-Me_finger_sf"/>
</dbReference>
<gene>
    <name evidence="2" type="ORF">ACF1HC_21770</name>
</gene>